<feature type="region of interest" description="Disordered" evidence="2">
    <location>
        <begin position="220"/>
        <end position="249"/>
    </location>
</feature>
<sequence>RSVRAAPAAPRRRPFLGQKVGCNRRLAVAAGEPGHVRPQGGLSAHPAPPPRPGSSVETGDADHRVGGRRLVRLPRSGGAAYRRSVDRRLRPPPLRPLLEAESLETLAVNQPSVPPSGSAADPGMAGRFPVAGDLPPRGHPVSLRCAAGRPRRRPASRVPVLGGVEARIPRPREPGICPPLWRKAYTLREASRHRDRRSEQAAPLAGVVLHWLDSNAQPGLCPHLGRERQPRHQPPSQEGGTRSRGVAVAGSAGSDVAAFRAAQVLQLVPRRPPLLFALPRLRRRAFDLGAVVFRRSARGLGPGQVHAAVEGGRTGARRVHRRHAWRPDQNQYIYMRIPGVSFGEWHPFSLCRDTGDAGDGAAKVAVARADRPLPGREPPKGNSGDFPGSTLNAGRPADPDRGGGGGGGGMRCRVYVRARGPFPCRLLACTCSQPACGNYGESAKPAVRPAFTSLEIDGPYGRPSFDPRRYSTNVVVAGGIGAAPMLGWVQWILEDPRRPARSKVIWVWVAKSAG</sequence>
<dbReference type="OrthoDB" id="27096at2759"/>
<reference evidence="3 4" key="1">
    <citation type="journal article" name="Sci. Rep.">
        <title>Genome-scale phylogenetic analyses confirm Olpidium as the closest living zoosporic fungus to the non-flagellated, terrestrial fungi.</title>
        <authorList>
            <person name="Chang Y."/>
            <person name="Rochon D."/>
            <person name="Sekimoto S."/>
            <person name="Wang Y."/>
            <person name="Chovatia M."/>
            <person name="Sandor L."/>
            <person name="Salamov A."/>
            <person name="Grigoriev I.V."/>
            <person name="Stajich J.E."/>
            <person name="Spatafora J.W."/>
        </authorList>
    </citation>
    <scope>NUCLEOTIDE SEQUENCE [LARGE SCALE GENOMIC DNA]</scope>
    <source>
        <strain evidence="3">S191</strain>
    </source>
</reference>
<feature type="region of interest" description="Disordered" evidence="2">
    <location>
        <begin position="28"/>
        <end position="68"/>
    </location>
</feature>
<dbReference type="SUPFAM" id="SSF52343">
    <property type="entry name" value="Ferredoxin reductase-like, C-terminal NADP-linked domain"/>
    <property type="match status" value="1"/>
</dbReference>
<evidence type="ECO:0000256" key="1">
    <source>
        <dbReference type="ARBA" id="ARBA00023002"/>
    </source>
</evidence>
<dbReference type="Gene3D" id="3.40.50.80">
    <property type="entry name" value="Nucleotide-binding domain of ferredoxin-NADP reductase (FNR) module"/>
    <property type="match status" value="1"/>
</dbReference>
<dbReference type="EMBL" id="JAEFCI010005431">
    <property type="protein sequence ID" value="KAG5460294.1"/>
    <property type="molecule type" value="Genomic_DNA"/>
</dbReference>
<dbReference type="Proteomes" id="UP000673691">
    <property type="component" value="Unassembled WGS sequence"/>
</dbReference>
<dbReference type="PANTHER" id="PTHR11972">
    <property type="entry name" value="NADPH OXIDASE"/>
    <property type="match status" value="1"/>
</dbReference>
<protein>
    <recommendedName>
        <fullName evidence="5">FAD-binding FR-type domain-containing protein</fullName>
    </recommendedName>
</protein>
<evidence type="ECO:0000313" key="4">
    <source>
        <dbReference type="Proteomes" id="UP000673691"/>
    </source>
</evidence>
<evidence type="ECO:0008006" key="5">
    <source>
        <dbReference type="Google" id="ProtNLM"/>
    </source>
</evidence>
<organism evidence="3 4">
    <name type="scientific">Olpidium bornovanus</name>
    <dbReference type="NCBI Taxonomy" id="278681"/>
    <lineage>
        <taxon>Eukaryota</taxon>
        <taxon>Fungi</taxon>
        <taxon>Fungi incertae sedis</taxon>
        <taxon>Olpidiomycota</taxon>
        <taxon>Olpidiomycotina</taxon>
        <taxon>Olpidiomycetes</taxon>
        <taxon>Olpidiales</taxon>
        <taxon>Olpidiaceae</taxon>
        <taxon>Olpidium</taxon>
    </lineage>
</organism>
<keyword evidence="4" id="KW-1185">Reference proteome</keyword>
<dbReference type="GO" id="GO:0016491">
    <property type="term" value="F:oxidoreductase activity"/>
    <property type="evidence" value="ECO:0007669"/>
    <property type="project" value="UniProtKB-KW"/>
</dbReference>
<name>A0A8H7ZW34_9FUNG</name>
<dbReference type="GO" id="GO:0005886">
    <property type="term" value="C:plasma membrane"/>
    <property type="evidence" value="ECO:0007669"/>
    <property type="project" value="TreeGrafter"/>
</dbReference>
<proteinExistence type="predicted"/>
<evidence type="ECO:0000313" key="3">
    <source>
        <dbReference type="EMBL" id="KAG5460294.1"/>
    </source>
</evidence>
<gene>
    <name evidence="3" type="ORF">BJ554DRAFT_7673</name>
</gene>
<dbReference type="AlphaFoldDB" id="A0A8H7ZW34"/>
<evidence type="ECO:0000256" key="2">
    <source>
        <dbReference type="SAM" id="MobiDB-lite"/>
    </source>
</evidence>
<feature type="compositionally biased region" description="Basic and acidic residues" evidence="2">
    <location>
        <begin position="369"/>
        <end position="379"/>
    </location>
</feature>
<feature type="region of interest" description="Disordered" evidence="2">
    <location>
        <begin position="369"/>
        <end position="408"/>
    </location>
</feature>
<comment type="caution">
    <text evidence="3">The sequence shown here is derived from an EMBL/GenBank/DDBJ whole genome shotgun (WGS) entry which is preliminary data.</text>
</comment>
<keyword evidence="1" id="KW-0560">Oxidoreductase</keyword>
<dbReference type="InterPro" id="IPR039261">
    <property type="entry name" value="FNR_nucleotide-bd"/>
</dbReference>
<accession>A0A8H7ZW34</accession>
<feature type="non-terminal residue" evidence="3">
    <location>
        <position position="1"/>
    </location>
</feature>
<dbReference type="InterPro" id="IPR050369">
    <property type="entry name" value="RBOH/FRE"/>
</dbReference>